<reference evidence="1" key="1">
    <citation type="submission" date="2013-12" db="EMBL/GenBank/DDBJ databases">
        <title>A Varibaculum cambriense genome reconstructed from a premature infant gut community with otherwise low bacterial novelty that shifts toward anaerobic metabolism during the third week of life.</title>
        <authorList>
            <person name="Brown C.T."/>
            <person name="Sharon I."/>
            <person name="Thomas B.C."/>
            <person name="Castelle C.J."/>
            <person name="Morowitz M.J."/>
            <person name="Banfield J.F."/>
        </authorList>
    </citation>
    <scope>NUCLEOTIDE SEQUENCE</scope>
</reference>
<proteinExistence type="predicted"/>
<dbReference type="AlphaFoldDB" id="W1XZY0"/>
<protein>
    <submittedName>
        <fullName evidence="1">Uncharacterized protein</fullName>
    </submittedName>
</protein>
<name>W1XZY0_9ZZZZ</name>
<sequence length="22" mass="2615">IILNLIFVNDDIQILNLVKKYI</sequence>
<gene>
    <name evidence="1" type="ORF">Q604_UNBC09850G0001</name>
</gene>
<feature type="non-terminal residue" evidence="1">
    <location>
        <position position="1"/>
    </location>
</feature>
<comment type="caution">
    <text evidence="1">The sequence shown here is derived from an EMBL/GenBank/DDBJ whole genome shotgun (WGS) entry which is preliminary data.</text>
</comment>
<organism evidence="1">
    <name type="scientific">human gut metagenome</name>
    <dbReference type="NCBI Taxonomy" id="408170"/>
    <lineage>
        <taxon>unclassified sequences</taxon>
        <taxon>metagenomes</taxon>
        <taxon>organismal metagenomes</taxon>
    </lineage>
</organism>
<accession>W1XZY0</accession>
<evidence type="ECO:0000313" key="1">
    <source>
        <dbReference type="EMBL" id="ETJ35822.1"/>
    </source>
</evidence>
<dbReference type="EMBL" id="AZMM01009850">
    <property type="protein sequence ID" value="ETJ35822.1"/>
    <property type="molecule type" value="Genomic_DNA"/>
</dbReference>